<dbReference type="EMBL" id="CAJZAG010000021">
    <property type="protein sequence ID" value="CAG9186863.1"/>
    <property type="molecule type" value="Genomic_DNA"/>
</dbReference>
<dbReference type="SUPFAM" id="SSF50814">
    <property type="entry name" value="Lipocalins"/>
    <property type="match status" value="1"/>
</dbReference>
<sequence length="218" mass="23638">MKRVIAVASTLVASLVATGTLAFAESPTQSISINGKVQDYGPLAPLIGAWKSASATGVDVAPGQTGSAVGTGGKAVSPFYEIIKITPNIPDTNNSAESLISVIYHQSIYRTSNHHWFHDQIGYLTYDKTNNLVYDTSCIPRSVCFVAEGRPGKTMRMTTKSQGVAQAQYMVHNDSTNSVEISLTVSGDTLKYEYTTHLLVYGKRFDHTDRDTLVKVKN</sequence>
<comment type="caution">
    <text evidence="3">The sequence shown here is derived from an EMBL/GenBank/DDBJ whole genome shotgun (WGS) entry which is preliminary data.</text>
</comment>
<organism evidence="3 4">
    <name type="scientific">Cupriavidus pampae</name>
    <dbReference type="NCBI Taxonomy" id="659251"/>
    <lineage>
        <taxon>Bacteria</taxon>
        <taxon>Pseudomonadati</taxon>
        <taxon>Pseudomonadota</taxon>
        <taxon>Betaproteobacteria</taxon>
        <taxon>Burkholderiales</taxon>
        <taxon>Burkholderiaceae</taxon>
        <taxon>Cupriavidus</taxon>
    </lineage>
</organism>
<dbReference type="RefSeq" id="WP_223995828.1">
    <property type="nucleotide sequence ID" value="NZ_CAJZAG010000021.1"/>
</dbReference>
<protein>
    <recommendedName>
        <fullName evidence="2">THAP4-like heme-binding domain-containing protein</fullName>
    </recommendedName>
</protein>
<feature type="signal peptide" evidence="1">
    <location>
        <begin position="1"/>
        <end position="24"/>
    </location>
</feature>
<reference evidence="3 4" key="1">
    <citation type="submission" date="2021-08" db="EMBL/GenBank/DDBJ databases">
        <authorList>
            <person name="Peeters C."/>
        </authorList>
    </citation>
    <scope>NUCLEOTIDE SEQUENCE [LARGE SCALE GENOMIC DNA]</scope>
    <source>
        <strain evidence="3 4">LMG 32289</strain>
    </source>
</reference>
<dbReference type="InterPro" id="IPR012674">
    <property type="entry name" value="Calycin"/>
</dbReference>
<evidence type="ECO:0000313" key="3">
    <source>
        <dbReference type="EMBL" id="CAG9186863.1"/>
    </source>
</evidence>
<evidence type="ECO:0000259" key="2">
    <source>
        <dbReference type="Pfam" id="PF08768"/>
    </source>
</evidence>
<feature type="chain" id="PRO_5046374734" description="THAP4-like heme-binding domain-containing protein" evidence="1">
    <location>
        <begin position="25"/>
        <end position="218"/>
    </location>
</feature>
<proteinExistence type="predicted"/>
<keyword evidence="1" id="KW-0732">Signal</keyword>
<evidence type="ECO:0000313" key="4">
    <source>
        <dbReference type="Proteomes" id="UP000706525"/>
    </source>
</evidence>
<evidence type="ECO:0000256" key="1">
    <source>
        <dbReference type="SAM" id="SignalP"/>
    </source>
</evidence>
<gene>
    <name evidence="3" type="ORF">LMG32289_06666</name>
</gene>
<dbReference type="Gene3D" id="2.40.128.20">
    <property type="match status" value="1"/>
</dbReference>
<accession>A0ABN7ZNQ2</accession>
<dbReference type="InterPro" id="IPR014878">
    <property type="entry name" value="THAP4-like_heme-bd"/>
</dbReference>
<dbReference type="Pfam" id="PF08768">
    <property type="entry name" value="THAP4_heme-bd"/>
    <property type="match status" value="1"/>
</dbReference>
<dbReference type="Proteomes" id="UP000706525">
    <property type="component" value="Unassembled WGS sequence"/>
</dbReference>
<feature type="domain" description="THAP4-like heme-binding" evidence="2">
    <location>
        <begin position="40"/>
        <end position="215"/>
    </location>
</feature>
<name>A0ABN7ZNQ2_9BURK</name>
<keyword evidence="4" id="KW-1185">Reference proteome</keyword>